<name>A0ABY5DV18_9ACTN</name>
<accession>A0ABY5DV18</accession>
<dbReference type="PANTHER" id="PTHR32332">
    <property type="entry name" value="2-NITROPROPANE DIOXYGENASE"/>
    <property type="match status" value="1"/>
</dbReference>
<organism evidence="4 5">
    <name type="scientific">Paraconexibacter antarcticus</name>
    <dbReference type="NCBI Taxonomy" id="2949664"/>
    <lineage>
        <taxon>Bacteria</taxon>
        <taxon>Bacillati</taxon>
        <taxon>Actinomycetota</taxon>
        <taxon>Thermoleophilia</taxon>
        <taxon>Solirubrobacterales</taxon>
        <taxon>Paraconexibacteraceae</taxon>
        <taxon>Paraconexibacter</taxon>
    </lineage>
</organism>
<dbReference type="InterPro" id="IPR004136">
    <property type="entry name" value="NMO"/>
</dbReference>
<dbReference type="CDD" id="cd04730">
    <property type="entry name" value="NPD_like"/>
    <property type="match status" value="1"/>
</dbReference>
<dbReference type="GO" id="GO:0004497">
    <property type="term" value="F:monooxygenase activity"/>
    <property type="evidence" value="ECO:0007669"/>
    <property type="project" value="UniProtKB-KW"/>
</dbReference>
<keyword evidence="4" id="KW-0503">Monooxygenase</keyword>
<evidence type="ECO:0000313" key="5">
    <source>
        <dbReference type="Proteomes" id="UP001056035"/>
    </source>
</evidence>
<dbReference type="InterPro" id="IPR013785">
    <property type="entry name" value="Aldolase_TIM"/>
</dbReference>
<gene>
    <name evidence="4" type="ORF">NBH00_24580</name>
</gene>
<dbReference type="RefSeq" id="WP_254571201.1">
    <property type="nucleotide sequence ID" value="NZ_CP098502.1"/>
</dbReference>
<dbReference type="Pfam" id="PF03060">
    <property type="entry name" value="NMO"/>
    <property type="match status" value="2"/>
</dbReference>
<dbReference type="SUPFAM" id="SSF51412">
    <property type="entry name" value="Inosine monophosphate dehydrogenase (IMPDH)"/>
    <property type="match status" value="1"/>
</dbReference>
<proteinExistence type="predicted"/>
<dbReference type="EMBL" id="CP098502">
    <property type="protein sequence ID" value="UTI64500.1"/>
    <property type="molecule type" value="Genomic_DNA"/>
</dbReference>
<keyword evidence="3" id="KW-0560">Oxidoreductase</keyword>
<keyword evidence="1" id="KW-0285">Flavoprotein</keyword>
<evidence type="ECO:0000256" key="1">
    <source>
        <dbReference type="ARBA" id="ARBA00022630"/>
    </source>
</evidence>
<reference evidence="4 5" key="1">
    <citation type="submission" date="2022-06" db="EMBL/GenBank/DDBJ databases">
        <title>Paraconexibacter antarcticus.</title>
        <authorList>
            <person name="Kim C.S."/>
        </authorList>
    </citation>
    <scope>NUCLEOTIDE SEQUENCE [LARGE SCALE GENOMIC DNA]</scope>
    <source>
        <strain evidence="4 5">02-257</strain>
    </source>
</reference>
<keyword evidence="2" id="KW-0288">FMN</keyword>
<evidence type="ECO:0000256" key="2">
    <source>
        <dbReference type="ARBA" id="ARBA00022643"/>
    </source>
</evidence>
<evidence type="ECO:0000256" key="3">
    <source>
        <dbReference type="ARBA" id="ARBA00023002"/>
    </source>
</evidence>
<keyword evidence="5" id="KW-1185">Reference proteome</keyword>
<dbReference type="Proteomes" id="UP001056035">
    <property type="component" value="Chromosome"/>
</dbReference>
<dbReference type="Gene3D" id="3.20.20.70">
    <property type="entry name" value="Aldolase class I"/>
    <property type="match status" value="1"/>
</dbReference>
<protein>
    <submittedName>
        <fullName evidence="4">Nitronate monooxygenase</fullName>
    </submittedName>
</protein>
<sequence length="328" mass="33031">MRFAERLNLEHPVVQAGMGGGVAGGALAGAVSAAGGLGTVGIMGPDAFLGALHEARRLAPGRPVAANLLVPFVRSAHVAACAEARADVVVLHGGAAPALVRALHAAGLFVLDTVGTVAEARRALADGADGLVVQGLEAGGHLVGVQDTPGALAAVRAAIGDEVPVLAAGGVADAVVVQRLLDLGADAAAAGTRFLLTAESGAHPAYRDRVLGAKRTLDTLLFSTGWPMRHRVVPNAATDRWCATDERGPAWLRAVTARTGPVGRALPIAHLERFLGVQRPGLPVFTPALPLVGMDAAVVDRAALYAGESALRMTGVVSAADAVAALTP</sequence>
<evidence type="ECO:0000313" key="4">
    <source>
        <dbReference type="EMBL" id="UTI64500.1"/>
    </source>
</evidence>